<feature type="chain" id="PRO_5022920432" evidence="4">
    <location>
        <begin position="20"/>
        <end position="266"/>
    </location>
</feature>
<protein>
    <submittedName>
        <fullName evidence="6">Fasciclin-like arabinogalactan family protein</fullName>
    </submittedName>
</protein>
<feature type="compositionally biased region" description="Pro residues" evidence="2">
    <location>
        <begin position="30"/>
        <end position="56"/>
    </location>
</feature>
<dbReference type="AlphaFoldDB" id="A0A5A7NWJ3"/>
<evidence type="ECO:0000259" key="5">
    <source>
        <dbReference type="PROSITE" id="PS50213"/>
    </source>
</evidence>
<dbReference type="PANTHER" id="PTHR33985:SF5">
    <property type="entry name" value="FASCICLIN-LIKE ARABINOGALACTAN FAMILY PROTEIN"/>
    <property type="match status" value="1"/>
</dbReference>
<name>A0A5A7NWJ3_STRAF</name>
<dbReference type="InterPro" id="IPR052806">
    <property type="entry name" value="Fasciclin-like_AGP"/>
</dbReference>
<evidence type="ECO:0000313" key="6">
    <source>
        <dbReference type="EMBL" id="GER24678.1"/>
    </source>
</evidence>
<comment type="caution">
    <text evidence="6">The sequence shown here is derived from an EMBL/GenBank/DDBJ whole genome shotgun (WGS) entry which is preliminary data.</text>
</comment>
<evidence type="ECO:0000256" key="2">
    <source>
        <dbReference type="SAM" id="MobiDB-lite"/>
    </source>
</evidence>
<dbReference type="PANTHER" id="PTHR33985">
    <property type="entry name" value="OS02G0491300 PROTEIN-RELATED"/>
    <property type="match status" value="1"/>
</dbReference>
<evidence type="ECO:0000256" key="3">
    <source>
        <dbReference type="SAM" id="Phobius"/>
    </source>
</evidence>
<feature type="compositionally biased region" description="Pro residues" evidence="2">
    <location>
        <begin position="203"/>
        <end position="214"/>
    </location>
</feature>
<dbReference type="Pfam" id="PF02469">
    <property type="entry name" value="Fasciclin"/>
    <property type="match status" value="1"/>
</dbReference>
<dbReference type="EMBL" id="BKCP01000001">
    <property type="protein sequence ID" value="GER24678.1"/>
    <property type="molecule type" value="Genomic_DNA"/>
</dbReference>
<dbReference type="InterPro" id="IPR000782">
    <property type="entry name" value="FAS1_domain"/>
</dbReference>
<dbReference type="FunFam" id="2.30.180.10:FF:000046">
    <property type="entry name" value="Fasciclin-like arabinogalactan family protein"/>
    <property type="match status" value="1"/>
</dbReference>
<keyword evidence="3" id="KW-1133">Transmembrane helix</keyword>
<keyword evidence="3" id="KW-0472">Membrane</keyword>
<dbReference type="SUPFAM" id="SSF82153">
    <property type="entry name" value="FAS1 domain"/>
    <property type="match status" value="1"/>
</dbReference>
<evidence type="ECO:0000256" key="1">
    <source>
        <dbReference type="ARBA" id="ARBA00007843"/>
    </source>
</evidence>
<evidence type="ECO:0000256" key="4">
    <source>
        <dbReference type="SAM" id="SignalP"/>
    </source>
</evidence>
<dbReference type="PROSITE" id="PS50213">
    <property type="entry name" value="FAS1"/>
    <property type="match status" value="1"/>
</dbReference>
<dbReference type="SMART" id="SM00554">
    <property type="entry name" value="FAS1"/>
    <property type="match status" value="1"/>
</dbReference>
<keyword evidence="4" id="KW-0732">Signal</keyword>
<organism evidence="6 7">
    <name type="scientific">Striga asiatica</name>
    <name type="common">Asiatic witchweed</name>
    <name type="synonym">Buchnera asiatica</name>
    <dbReference type="NCBI Taxonomy" id="4170"/>
    <lineage>
        <taxon>Eukaryota</taxon>
        <taxon>Viridiplantae</taxon>
        <taxon>Streptophyta</taxon>
        <taxon>Embryophyta</taxon>
        <taxon>Tracheophyta</taxon>
        <taxon>Spermatophyta</taxon>
        <taxon>Magnoliopsida</taxon>
        <taxon>eudicotyledons</taxon>
        <taxon>Gunneridae</taxon>
        <taxon>Pentapetalae</taxon>
        <taxon>asterids</taxon>
        <taxon>lamiids</taxon>
        <taxon>Lamiales</taxon>
        <taxon>Orobanchaceae</taxon>
        <taxon>Buchnereae</taxon>
        <taxon>Striga</taxon>
    </lineage>
</organism>
<dbReference type="InterPro" id="IPR036378">
    <property type="entry name" value="FAS1_dom_sf"/>
</dbReference>
<feature type="signal peptide" evidence="4">
    <location>
        <begin position="1"/>
        <end position="19"/>
    </location>
</feature>
<dbReference type="Proteomes" id="UP000325081">
    <property type="component" value="Unassembled WGS sequence"/>
</dbReference>
<comment type="similarity">
    <text evidence="1">Belongs to the fasciclin-like AGP family.</text>
</comment>
<feature type="region of interest" description="Disordered" evidence="2">
    <location>
        <begin position="23"/>
        <end position="58"/>
    </location>
</feature>
<gene>
    <name evidence="6" type="ORF">STAS_00217</name>
</gene>
<dbReference type="OrthoDB" id="2015130at2759"/>
<reference evidence="7" key="1">
    <citation type="journal article" date="2019" name="Curr. Biol.">
        <title>Genome Sequence of Striga asiatica Provides Insight into the Evolution of Plant Parasitism.</title>
        <authorList>
            <person name="Yoshida S."/>
            <person name="Kim S."/>
            <person name="Wafula E.K."/>
            <person name="Tanskanen J."/>
            <person name="Kim Y.M."/>
            <person name="Honaas L."/>
            <person name="Yang Z."/>
            <person name="Spallek T."/>
            <person name="Conn C.E."/>
            <person name="Ichihashi Y."/>
            <person name="Cheong K."/>
            <person name="Cui S."/>
            <person name="Der J.P."/>
            <person name="Gundlach H."/>
            <person name="Jiao Y."/>
            <person name="Hori C."/>
            <person name="Ishida J.K."/>
            <person name="Kasahara H."/>
            <person name="Kiba T."/>
            <person name="Kim M.S."/>
            <person name="Koo N."/>
            <person name="Laohavisit A."/>
            <person name="Lee Y.H."/>
            <person name="Lumba S."/>
            <person name="McCourt P."/>
            <person name="Mortimer J.C."/>
            <person name="Mutuku J.M."/>
            <person name="Nomura T."/>
            <person name="Sasaki-Sekimoto Y."/>
            <person name="Seto Y."/>
            <person name="Wang Y."/>
            <person name="Wakatake T."/>
            <person name="Sakakibara H."/>
            <person name="Demura T."/>
            <person name="Yamaguchi S."/>
            <person name="Yoneyama K."/>
            <person name="Manabe R.I."/>
            <person name="Nelson D.C."/>
            <person name="Schulman A.H."/>
            <person name="Timko M.P."/>
            <person name="dePamphilis C.W."/>
            <person name="Choi D."/>
            <person name="Shirasu K."/>
        </authorList>
    </citation>
    <scope>NUCLEOTIDE SEQUENCE [LARGE SCALE GENOMIC DNA]</scope>
    <source>
        <strain evidence="7">cv. UVA1</strain>
    </source>
</reference>
<sequence>MANSLSLILLLATLITAAAAPIPANKTRTPPKPTLSPPTAPPPRTPSPPPPAPPKPAEIQGTHLNNIIDALIGAGDFAGWANLLSGSDPQSLPLTATFFIPGNDAVSNLSAGAGATPLDAFLIPYHIVPQRLTFSDLRRLPARTRLPTLLRAKYIVVTNSSPENFAVDGSQVTHPDVFLNSVFSVHGVRKLLDYSVYGDGSIPSPPPPLPPPSPSAHGPPEGKSPSFPGEVNVISGASFLCSCVWMIFPVALCASLLLLEIYWEFV</sequence>
<proteinExistence type="inferred from homology"/>
<feature type="transmembrane region" description="Helical" evidence="3">
    <location>
        <begin position="244"/>
        <end position="263"/>
    </location>
</feature>
<evidence type="ECO:0000313" key="7">
    <source>
        <dbReference type="Proteomes" id="UP000325081"/>
    </source>
</evidence>
<dbReference type="Gene3D" id="2.30.180.10">
    <property type="entry name" value="FAS1 domain"/>
    <property type="match status" value="1"/>
</dbReference>
<keyword evidence="3" id="KW-0812">Transmembrane</keyword>
<feature type="domain" description="FAS1" evidence="5">
    <location>
        <begin position="64"/>
        <end position="196"/>
    </location>
</feature>
<accession>A0A5A7NWJ3</accession>
<feature type="region of interest" description="Disordered" evidence="2">
    <location>
        <begin position="203"/>
        <end position="224"/>
    </location>
</feature>
<keyword evidence="7" id="KW-1185">Reference proteome</keyword>